<feature type="domain" description="GFO/IDH/MocA-like oxidoreductase" evidence="4">
    <location>
        <begin position="145"/>
        <end position="265"/>
    </location>
</feature>
<evidence type="ECO:0000259" key="4">
    <source>
        <dbReference type="Pfam" id="PF22725"/>
    </source>
</evidence>
<comment type="similarity">
    <text evidence="1">Belongs to the Gfo/Idh/MocA family.</text>
</comment>
<accession>A0A6S7BIN1</accession>
<dbReference type="Gene3D" id="3.40.50.720">
    <property type="entry name" value="NAD(P)-binding Rossmann-like Domain"/>
    <property type="match status" value="1"/>
</dbReference>
<dbReference type="EMBL" id="CADIKM010000015">
    <property type="protein sequence ID" value="CAB3792460.1"/>
    <property type="molecule type" value="Genomic_DNA"/>
</dbReference>
<reference evidence="5 6" key="1">
    <citation type="submission" date="2020-04" db="EMBL/GenBank/DDBJ databases">
        <authorList>
            <person name="De Canck E."/>
        </authorList>
    </citation>
    <scope>NUCLEOTIDE SEQUENCE [LARGE SCALE GENOMIC DNA]</scope>
    <source>
        <strain evidence="5 6">LMG 28138</strain>
    </source>
</reference>
<dbReference type="EC" id="1.1.1.369" evidence="5"/>
<evidence type="ECO:0000259" key="3">
    <source>
        <dbReference type="Pfam" id="PF01408"/>
    </source>
</evidence>
<evidence type="ECO:0000313" key="5">
    <source>
        <dbReference type="EMBL" id="CAB3792460.1"/>
    </source>
</evidence>
<feature type="domain" description="Gfo/Idh/MocA-like oxidoreductase N-terminal" evidence="3">
    <location>
        <begin position="21"/>
        <end position="136"/>
    </location>
</feature>
<organism evidence="5 6">
    <name type="scientific">Pararobbsia alpina</name>
    <dbReference type="NCBI Taxonomy" id="621374"/>
    <lineage>
        <taxon>Bacteria</taxon>
        <taxon>Pseudomonadati</taxon>
        <taxon>Pseudomonadota</taxon>
        <taxon>Betaproteobacteria</taxon>
        <taxon>Burkholderiales</taxon>
        <taxon>Burkholderiaceae</taxon>
        <taxon>Pararobbsia</taxon>
    </lineage>
</organism>
<dbReference type="InterPro" id="IPR051317">
    <property type="entry name" value="Gfo/Idh/MocA_oxidoreduct"/>
</dbReference>
<proteinExistence type="inferred from homology"/>
<dbReference type="Pfam" id="PF22725">
    <property type="entry name" value="GFO_IDH_MocA_C3"/>
    <property type="match status" value="1"/>
</dbReference>
<dbReference type="SUPFAM" id="SSF51735">
    <property type="entry name" value="NAD(P)-binding Rossmann-fold domains"/>
    <property type="match status" value="1"/>
</dbReference>
<evidence type="ECO:0000256" key="1">
    <source>
        <dbReference type="ARBA" id="ARBA00010928"/>
    </source>
</evidence>
<dbReference type="RefSeq" id="WP_175105875.1">
    <property type="nucleotide sequence ID" value="NZ_CADIKM010000015.1"/>
</dbReference>
<keyword evidence="2 5" id="KW-0560">Oxidoreductase</keyword>
<dbReference type="PANTHER" id="PTHR43708:SF5">
    <property type="entry name" value="CONSERVED EXPRESSED OXIDOREDUCTASE (EUROFUNG)-RELATED"/>
    <property type="match status" value="1"/>
</dbReference>
<dbReference type="Pfam" id="PF01408">
    <property type="entry name" value="GFO_IDH_MocA"/>
    <property type="match status" value="1"/>
</dbReference>
<evidence type="ECO:0000313" key="6">
    <source>
        <dbReference type="Proteomes" id="UP000494115"/>
    </source>
</evidence>
<evidence type="ECO:0000256" key="2">
    <source>
        <dbReference type="ARBA" id="ARBA00023002"/>
    </source>
</evidence>
<dbReference type="GO" id="GO:0016491">
    <property type="term" value="F:oxidoreductase activity"/>
    <property type="evidence" value="ECO:0007669"/>
    <property type="project" value="UniProtKB-KW"/>
</dbReference>
<dbReference type="Proteomes" id="UP000494115">
    <property type="component" value="Unassembled WGS sequence"/>
</dbReference>
<dbReference type="Gene3D" id="3.30.360.10">
    <property type="entry name" value="Dihydrodipicolinate Reductase, domain 2"/>
    <property type="match status" value="1"/>
</dbReference>
<dbReference type="AlphaFoldDB" id="A0A6S7BIN1"/>
<dbReference type="PANTHER" id="PTHR43708">
    <property type="entry name" value="CONSERVED EXPRESSED OXIDOREDUCTASE (EUROFUNG)"/>
    <property type="match status" value="1"/>
</dbReference>
<protein>
    <submittedName>
        <fullName evidence="5">Inositol 2-dehydrogenase/D-chiro-inositol 3-dehydrogenase</fullName>
        <ecNumber evidence="5">1.1.1.369</ecNumber>
    </submittedName>
</protein>
<sequence>MDAALDHLQQRWPLPAKPRPIAIIGAGAIVRDAHLPAYRKAGLEVAAIHDRDLGKARDLAAQYGIARVCESIAELAAIPGVVFDLALVPEAALMALEQLPEGATVLIQKPLGRTLAETRQIVELCHRRQLIAAVNFQLRFTPMMLAVRDALARGLLGELLDVEVRLACRTSWHLWPFMSDLEQVEVPMHSIHYLDLIRSLLGEPRSVMSRSVPHPAHPTLRDARTSTILDFEAPVRCCLSLNHTYQFGPEGEAATLRIEGTRGAVEVKLGLLLNYPNGEPETLRLATLGLSEGLGAAAFNWTDIPLEGRWFPDGFIGTMSNLQRFAAGEDPVLHTAVDDALHTMELVDACARSSAQGGIRPSRSELQA</sequence>
<dbReference type="GO" id="GO:0000166">
    <property type="term" value="F:nucleotide binding"/>
    <property type="evidence" value="ECO:0007669"/>
    <property type="project" value="InterPro"/>
</dbReference>
<dbReference type="InterPro" id="IPR036291">
    <property type="entry name" value="NAD(P)-bd_dom_sf"/>
</dbReference>
<name>A0A6S7BIN1_9BURK</name>
<keyword evidence="6" id="KW-1185">Reference proteome</keyword>
<gene>
    <name evidence="5" type="primary">iolG_3</name>
    <name evidence="5" type="ORF">LMG28138_03353</name>
</gene>
<dbReference type="SUPFAM" id="SSF55347">
    <property type="entry name" value="Glyceraldehyde-3-phosphate dehydrogenase-like, C-terminal domain"/>
    <property type="match status" value="1"/>
</dbReference>
<dbReference type="InterPro" id="IPR000683">
    <property type="entry name" value="Gfo/Idh/MocA-like_OxRdtase_N"/>
</dbReference>
<dbReference type="InterPro" id="IPR055170">
    <property type="entry name" value="GFO_IDH_MocA-like_dom"/>
</dbReference>